<feature type="domain" description="LRAT" evidence="1">
    <location>
        <begin position="246"/>
        <end position="363"/>
    </location>
</feature>
<evidence type="ECO:0000313" key="2">
    <source>
        <dbReference type="EnsemblMetazoa" id="Aqu2.1.24398_001"/>
    </source>
</evidence>
<name>A0A1X7U9R2_AMPQE</name>
<dbReference type="PANTHER" id="PTHR46137">
    <property type="entry name" value="OS05G0310600 PROTEIN"/>
    <property type="match status" value="1"/>
</dbReference>
<dbReference type="InParanoid" id="A0A1X7U9R2"/>
<dbReference type="EnsemblMetazoa" id="Aqu2.1.24398_001">
    <property type="protein sequence ID" value="Aqu2.1.24398_001"/>
    <property type="gene ID" value="Aqu2.1.24398"/>
</dbReference>
<dbReference type="PROSITE" id="PS51934">
    <property type="entry name" value="LRAT"/>
    <property type="match status" value="2"/>
</dbReference>
<organism evidence="2">
    <name type="scientific">Amphimedon queenslandica</name>
    <name type="common">Sponge</name>
    <dbReference type="NCBI Taxonomy" id="400682"/>
    <lineage>
        <taxon>Eukaryota</taxon>
        <taxon>Metazoa</taxon>
        <taxon>Porifera</taxon>
        <taxon>Demospongiae</taxon>
        <taxon>Heteroscleromorpha</taxon>
        <taxon>Haplosclerida</taxon>
        <taxon>Niphatidae</taxon>
        <taxon>Amphimedon</taxon>
    </lineage>
</organism>
<protein>
    <recommendedName>
        <fullName evidence="1">LRAT domain-containing protein</fullName>
    </recommendedName>
</protein>
<accession>A0A1X7U9R2</accession>
<feature type="domain" description="LRAT" evidence="1">
    <location>
        <begin position="33"/>
        <end position="190"/>
    </location>
</feature>
<dbReference type="Pfam" id="PF04970">
    <property type="entry name" value="LRAT"/>
    <property type="match status" value="2"/>
</dbReference>
<evidence type="ECO:0000259" key="1">
    <source>
        <dbReference type="PROSITE" id="PS51934"/>
    </source>
</evidence>
<dbReference type="AlphaFoldDB" id="A0A1X7U9R2"/>
<sequence>METPDETSRLDYYGAFSHAIDVKDLKPGDHIYCHRSALFFYSHHGIYVGEPDCEVIHFSGIPDSKIGSSSDSSLDDETKLLLQELQTLPKDSKRAKEIEKKLKICIKSTTLAEFQYGSTLRLVAYGCSGTKQFFAMVSSHCVKVMPSSETVKLAKHFRDHPEKWNEYHLRYNNCETFATFCKTGRLDLAAQLYQLVRNVFTEWKMGPTCQTAEEVLTKYQVEDDSAIRVGVMSHAIDKEHLKPGDQVYCYRNICTHHGIYIGEPDCEVIHFSGASRINSTTLAEFQYGSTLRLVAYGCSGTKQFFAAAMISTHCIKAMPPSETVKLAKHFRDHPEEWEEYHLKHNNSETFACFCKTGLQDIAAQFYQFERSVFTEKDKEPCKTFEKALEKYREKP</sequence>
<dbReference type="STRING" id="400682.A0A1X7U9R2"/>
<dbReference type="PANTHER" id="PTHR46137:SF3">
    <property type="entry name" value="OS05G0310600 PROTEIN"/>
    <property type="match status" value="1"/>
</dbReference>
<dbReference type="Gene3D" id="3.90.1720.10">
    <property type="entry name" value="endopeptidase domain like (from Nostoc punctiforme)"/>
    <property type="match status" value="2"/>
</dbReference>
<dbReference type="eggNOG" id="ENOG502QSKS">
    <property type="taxonomic scope" value="Eukaryota"/>
</dbReference>
<proteinExistence type="predicted"/>
<dbReference type="OrthoDB" id="5976215at2759"/>
<dbReference type="InterPro" id="IPR007053">
    <property type="entry name" value="LRAT_dom"/>
</dbReference>
<reference evidence="2" key="1">
    <citation type="submission" date="2017-05" db="UniProtKB">
        <authorList>
            <consortium name="EnsemblMetazoa"/>
        </authorList>
    </citation>
    <scope>IDENTIFICATION</scope>
</reference>